<dbReference type="RefSeq" id="WP_420896104.1">
    <property type="nucleotide sequence ID" value="NZ_CDOH01000101.1"/>
</dbReference>
<accession>A0A0B7I9D0</accession>
<dbReference type="Proteomes" id="UP000045051">
    <property type="component" value="Unassembled WGS sequence"/>
</dbReference>
<sequence length="128" mass="15509">MNKQDNIIIYGVQYPNPDSVHWEAEECIDFRLSSIEYRTLLQGYPPDWDCRYAPFQFQDWLYITRSGFWLKKSNTKSKRMVFIIFLDILRQKKDEDIIYCLKSFVMDTLNLHYLKSYKERDIKSSVTL</sequence>
<proteinExistence type="predicted"/>
<dbReference type="AlphaFoldDB" id="A0A0B7I9D0"/>
<protein>
    <submittedName>
        <fullName evidence="1">Uncharacterized protein</fullName>
    </submittedName>
</protein>
<dbReference type="EMBL" id="CDOI01000154">
    <property type="protein sequence ID" value="CEN47279.1"/>
    <property type="molecule type" value="Genomic_DNA"/>
</dbReference>
<gene>
    <name evidence="1" type="ORF">CCAND38_420081</name>
</gene>
<evidence type="ECO:0000313" key="2">
    <source>
        <dbReference type="Proteomes" id="UP000045051"/>
    </source>
</evidence>
<organism evidence="1 2">
    <name type="scientific">Capnocytophaga canis</name>
    <dbReference type="NCBI Taxonomy" id="1848903"/>
    <lineage>
        <taxon>Bacteria</taxon>
        <taxon>Pseudomonadati</taxon>
        <taxon>Bacteroidota</taxon>
        <taxon>Flavobacteriia</taxon>
        <taxon>Flavobacteriales</taxon>
        <taxon>Flavobacteriaceae</taxon>
        <taxon>Capnocytophaga</taxon>
    </lineage>
</organism>
<name>A0A0B7I9D0_9FLAO</name>
<reference evidence="1 2" key="1">
    <citation type="submission" date="2015-01" db="EMBL/GenBank/DDBJ databases">
        <authorList>
            <person name="Xiang T."/>
            <person name="Song Y."/>
            <person name="Huang L."/>
            <person name="Wang B."/>
            <person name="Wu P."/>
        </authorList>
    </citation>
    <scope>NUCLEOTIDE SEQUENCE [LARGE SCALE GENOMIC DNA]</scope>
    <source>
        <strain evidence="1 2">CcD38</strain>
    </source>
</reference>
<evidence type="ECO:0000313" key="1">
    <source>
        <dbReference type="EMBL" id="CEN47279.1"/>
    </source>
</evidence>
<keyword evidence="2" id="KW-1185">Reference proteome</keyword>